<dbReference type="EMBL" id="RCYR01000071">
    <property type="protein sequence ID" value="RYS75466.1"/>
    <property type="molecule type" value="Genomic_DNA"/>
</dbReference>
<dbReference type="AlphaFoldDB" id="A0A4Q5C3J9"/>
<feature type="region of interest" description="Disordered" evidence="1">
    <location>
        <begin position="132"/>
        <end position="152"/>
    </location>
</feature>
<feature type="compositionally biased region" description="Polar residues" evidence="1">
    <location>
        <begin position="136"/>
        <end position="152"/>
    </location>
</feature>
<name>A0A4Q5C3J9_9FIRM</name>
<evidence type="ECO:0000313" key="3">
    <source>
        <dbReference type="Proteomes" id="UP000292665"/>
    </source>
</evidence>
<comment type="caution">
    <text evidence="2">The sequence shown here is derived from an EMBL/GenBank/DDBJ whole genome shotgun (WGS) entry which is preliminary data.</text>
</comment>
<gene>
    <name evidence="2" type="ORF">EAI93_14135</name>
</gene>
<dbReference type="RefSeq" id="WP_129795078.1">
    <property type="nucleotide sequence ID" value="NZ_RCYR01000071.1"/>
</dbReference>
<accession>A0A4Q5C3J9</accession>
<dbReference type="Gene3D" id="3.30.70.240">
    <property type="match status" value="1"/>
</dbReference>
<reference evidence="2 3" key="1">
    <citation type="journal article" date="2019" name="Science, e1252229">
        <title>Invertible promoters mediate bacterial phase variation, antibiotic resistance, and host adaptation in the gut.</title>
        <authorList>
            <person name="Jiang X."/>
            <person name="Hall A.B."/>
            <person name="Arthur T.D."/>
            <person name="Plichta D.R."/>
            <person name="Covington C.T."/>
            <person name="Poyet M."/>
            <person name="Crothers J."/>
            <person name="Moses P.L."/>
            <person name="Tolonen A.C."/>
            <person name="Vlamakis H."/>
            <person name="Alm E.J."/>
            <person name="Xavier R.J."/>
        </authorList>
    </citation>
    <scope>NUCLEOTIDE SEQUENCE [LARGE SCALE GENOMIC DNA]</scope>
    <source>
        <strain evidence="3">aa_0143</strain>
    </source>
</reference>
<dbReference type="Proteomes" id="UP000292665">
    <property type="component" value="Unassembled WGS sequence"/>
</dbReference>
<organism evidence="2 3">
    <name type="scientific">[Ruminococcus] torques</name>
    <dbReference type="NCBI Taxonomy" id="33039"/>
    <lineage>
        <taxon>Bacteria</taxon>
        <taxon>Bacillati</taxon>
        <taxon>Bacillota</taxon>
        <taxon>Clostridia</taxon>
        <taxon>Lachnospirales</taxon>
        <taxon>Lachnospiraceae</taxon>
        <taxon>Mediterraneibacter</taxon>
    </lineage>
</organism>
<evidence type="ECO:0000313" key="2">
    <source>
        <dbReference type="EMBL" id="RYS75466.1"/>
    </source>
</evidence>
<evidence type="ECO:0000256" key="1">
    <source>
        <dbReference type="SAM" id="MobiDB-lite"/>
    </source>
</evidence>
<protein>
    <submittedName>
        <fullName evidence="2">Uncharacterized protein</fullName>
    </submittedName>
</protein>
<sequence>MSHKRKAFNFDLDNGKLEELYPSPSGSTTSYNNAWSKIKAFMEANGFEHSQYSGYESIHGMSYADAFSILEKLQATFPWFRECAQAATLTEIGKRHDVLEHLDHINDEMELPDKPEPHVSLQSEMKVMREAARALENNSGRNQRPQVKNNER</sequence>
<proteinExistence type="predicted"/>